<gene>
    <name evidence="1" type="ORF">GCM10011520_02760</name>
</gene>
<dbReference type="EMBL" id="BMKO01000001">
    <property type="protein sequence ID" value="GGE65448.1"/>
    <property type="molecule type" value="Genomic_DNA"/>
</dbReference>
<accession>A0ABQ1SWA9</accession>
<name>A0ABQ1SWA9_9GAMM</name>
<sequence length="58" mass="6328">MENLITGLVQGWGAPATGAAVVYMLIKLNNTVKEQKDAMLALYHGLDKRVTVIESARQ</sequence>
<comment type="caution">
    <text evidence="1">The sequence shown here is derived from an EMBL/GenBank/DDBJ whole genome shotgun (WGS) entry which is preliminary data.</text>
</comment>
<reference evidence="2" key="1">
    <citation type="journal article" date="2019" name="Int. J. Syst. Evol. Microbiol.">
        <title>The Global Catalogue of Microorganisms (GCM) 10K type strain sequencing project: providing services to taxonomists for standard genome sequencing and annotation.</title>
        <authorList>
            <consortium name="The Broad Institute Genomics Platform"/>
            <consortium name="The Broad Institute Genome Sequencing Center for Infectious Disease"/>
            <person name="Wu L."/>
            <person name="Ma J."/>
        </authorList>
    </citation>
    <scope>NUCLEOTIDE SEQUENCE [LARGE SCALE GENOMIC DNA]</scope>
    <source>
        <strain evidence="2">CGMCC 1.16033</strain>
    </source>
</reference>
<keyword evidence="2" id="KW-1185">Reference proteome</keyword>
<organism evidence="1 2">
    <name type="scientific">Shewanella carassii</name>
    <dbReference type="NCBI Taxonomy" id="1987584"/>
    <lineage>
        <taxon>Bacteria</taxon>
        <taxon>Pseudomonadati</taxon>
        <taxon>Pseudomonadota</taxon>
        <taxon>Gammaproteobacteria</taxon>
        <taxon>Alteromonadales</taxon>
        <taxon>Shewanellaceae</taxon>
        <taxon>Shewanella</taxon>
    </lineage>
</organism>
<dbReference type="RefSeq" id="WP_157929079.1">
    <property type="nucleotide sequence ID" value="NZ_BMKO01000001.1"/>
</dbReference>
<proteinExistence type="predicted"/>
<dbReference type="Proteomes" id="UP000606498">
    <property type="component" value="Unassembled WGS sequence"/>
</dbReference>
<evidence type="ECO:0000313" key="1">
    <source>
        <dbReference type="EMBL" id="GGE65448.1"/>
    </source>
</evidence>
<evidence type="ECO:0000313" key="2">
    <source>
        <dbReference type="Proteomes" id="UP000606498"/>
    </source>
</evidence>
<protein>
    <submittedName>
        <fullName evidence="1">Uncharacterized protein</fullName>
    </submittedName>
</protein>